<feature type="compositionally biased region" description="Polar residues" evidence="6">
    <location>
        <begin position="158"/>
        <end position="170"/>
    </location>
</feature>
<keyword evidence="2" id="KW-0805">Transcription regulation</keyword>
<evidence type="ECO:0000256" key="4">
    <source>
        <dbReference type="ARBA" id="ARBA00023242"/>
    </source>
</evidence>
<proteinExistence type="predicted"/>
<evidence type="ECO:0000256" key="1">
    <source>
        <dbReference type="ARBA" id="ARBA00004123"/>
    </source>
</evidence>
<keyword evidence="4" id="KW-0539">Nucleus</keyword>
<feature type="region of interest" description="Disordered" evidence="6">
    <location>
        <begin position="89"/>
        <end position="136"/>
    </location>
</feature>
<dbReference type="SMART" id="SM00353">
    <property type="entry name" value="HLH"/>
    <property type="match status" value="1"/>
</dbReference>
<evidence type="ECO:0000259" key="7">
    <source>
        <dbReference type="PROSITE" id="PS50888"/>
    </source>
</evidence>
<gene>
    <name evidence="8" type="ORF">PIB30_005316</name>
</gene>
<dbReference type="Proteomes" id="UP001341840">
    <property type="component" value="Unassembled WGS sequence"/>
</dbReference>
<name>A0ABU6V6X8_9FABA</name>
<dbReference type="Gene3D" id="4.10.280.10">
    <property type="entry name" value="Helix-loop-helix DNA-binding domain"/>
    <property type="match status" value="1"/>
</dbReference>
<dbReference type="SUPFAM" id="SSF47459">
    <property type="entry name" value="HLH, helix-loop-helix DNA-binding domain"/>
    <property type="match status" value="1"/>
</dbReference>
<keyword evidence="5" id="KW-0175">Coiled coil</keyword>
<dbReference type="EMBL" id="JASCZI010151045">
    <property type="protein sequence ID" value="MED6167688.1"/>
    <property type="molecule type" value="Genomic_DNA"/>
</dbReference>
<dbReference type="PROSITE" id="PS50888">
    <property type="entry name" value="BHLH"/>
    <property type="match status" value="1"/>
</dbReference>
<evidence type="ECO:0000256" key="3">
    <source>
        <dbReference type="ARBA" id="ARBA00023163"/>
    </source>
</evidence>
<feature type="domain" description="BHLH" evidence="7">
    <location>
        <begin position="195"/>
        <end position="244"/>
    </location>
</feature>
<evidence type="ECO:0000256" key="5">
    <source>
        <dbReference type="SAM" id="Coils"/>
    </source>
</evidence>
<feature type="compositionally biased region" description="Polar residues" evidence="6">
    <location>
        <begin position="182"/>
        <end position="199"/>
    </location>
</feature>
<protein>
    <recommendedName>
        <fullName evidence="7">BHLH domain-containing protein</fullName>
    </recommendedName>
</protein>
<evidence type="ECO:0000313" key="9">
    <source>
        <dbReference type="Proteomes" id="UP001341840"/>
    </source>
</evidence>
<feature type="coiled-coil region" evidence="5">
    <location>
        <begin position="234"/>
        <end position="261"/>
    </location>
</feature>
<feature type="compositionally biased region" description="Low complexity" evidence="6">
    <location>
        <begin position="105"/>
        <end position="132"/>
    </location>
</feature>
<sequence length="382" mass="42791">MEELNASATNWLSDLEMDESELFSEWHLKNLLDEDDDDNQFLSHEMLMSALVQEEGEGEGDFELHQPLPFSCNYEQTLCLEEEIRPAKQLRTSSSSSSITATHQQNLPSNSSSSSSSPTSQILSFENSYNSSSPPPPLISTHFYGFEFDVTTTTNNNKVSSLQQPPQAGNNKKIEETRKPQSHQGSNNRSKRQGAQSQDHIMAERKRREKLSQSLIALAALIPGLKKMDKATVLGDAIKYVKELQSRLKVLEEEEQNKKREVNSVLVVKKPHPVRSSEDADSSTCDDDSLEAAAVAHVEARVAASEKEVLLRIHCKKQKGIFVKLLSEIQRLHLFVVHSSVLPFGDSLLDITIVAQMGREYKLSIKDLVRNLRVVTLKTMSS</sequence>
<dbReference type="PANTHER" id="PTHR45959:SF51">
    <property type="entry name" value="BASIC HELIX LOOP HELIX (BHLH) DNA-BINDING FAMILY PROTEIN"/>
    <property type="match status" value="1"/>
</dbReference>
<organism evidence="8 9">
    <name type="scientific">Stylosanthes scabra</name>
    <dbReference type="NCBI Taxonomy" id="79078"/>
    <lineage>
        <taxon>Eukaryota</taxon>
        <taxon>Viridiplantae</taxon>
        <taxon>Streptophyta</taxon>
        <taxon>Embryophyta</taxon>
        <taxon>Tracheophyta</taxon>
        <taxon>Spermatophyta</taxon>
        <taxon>Magnoliopsida</taxon>
        <taxon>eudicotyledons</taxon>
        <taxon>Gunneridae</taxon>
        <taxon>Pentapetalae</taxon>
        <taxon>rosids</taxon>
        <taxon>fabids</taxon>
        <taxon>Fabales</taxon>
        <taxon>Fabaceae</taxon>
        <taxon>Papilionoideae</taxon>
        <taxon>50 kb inversion clade</taxon>
        <taxon>dalbergioids sensu lato</taxon>
        <taxon>Dalbergieae</taxon>
        <taxon>Pterocarpus clade</taxon>
        <taxon>Stylosanthes</taxon>
    </lineage>
</organism>
<comment type="subcellular location">
    <subcellularLocation>
        <location evidence="1">Nucleus</location>
    </subcellularLocation>
</comment>
<dbReference type="PANTHER" id="PTHR45959">
    <property type="entry name" value="BHLH TRANSCRIPTION FACTOR"/>
    <property type="match status" value="1"/>
</dbReference>
<evidence type="ECO:0000256" key="2">
    <source>
        <dbReference type="ARBA" id="ARBA00023015"/>
    </source>
</evidence>
<accession>A0ABU6V6X8</accession>
<comment type="caution">
    <text evidence="8">The sequence shown here is derived from an EMBL/GenBank/DDBJ whole genome shotgun (WGS) entry which is preliminary data.</text>
</comment>
<dbReference type="InterPro" id="IPR036638">
    <property type="entry name" value="HLH_DNA-bd_sf"/>
</dbReference>
<dbReference type="InterPro" id="IPR052610">
    <property type="entry name" value="bHLH_transcription_regulator"/>
</dbReference>
<reference evidence="8 9" key="1">
    <citation type="journal article" date="2023" name="Plants (Basel)">
        <title>Bridging the Gap: Combining Genomics and Transcriptomics Approaches to Understand Stylosanthes scabra, an Orphan Legume from the Brazilian Caatinga.</title>
        <authorList>
            <person name="Ferreira-Neto J.R.C."/>
            <person name="da Silva M.D."/>
            <person name="Binneck E."/>
            <person name="de Melo N.F."/>
            <person name="da Silva R.H."/>
            <person name="de Melo A.L.T.M."/>
            <person name="Pandolfi V."/>
            <person name="Bustamante F.O."/>
            <person name="Brasileiro-Vidal A.C."/>
            <person name="Benko-Iseppon A.M."/>
        </authorList>
    </citation>
    <scope>NUCLEOTIDE SEQUENCE [LARGE SCALE GENOMIC DNA]</scope>
    <source>
        <tissue evidence="8">Leaves</tissue>
    </source>
</reference>
<evidence type="ECO:0000256" key="6">
    <source>
        <dbReference type="SAM" id="MobiDB-lite"/>
    </source>
</evidence>
<dbReference type="Pfam" id="PF00010">
    <property type="entry name" value="HLH"/>
    <property type="match status" value="1"/>
</dbReference>
<dbReference type="InterPro" id="IPR011598">
    <property type="entry name" value="bHLH_dom"/>
</dbReference>
<feature type="region of interest" description="Disordered" evidence="6">
    <location>
        <begin position="156"/>
        <end position="208"/>
    </location>
</feature>
<evidence type="ECO:0000313" key="8">
    <source>
        <dbReference type="EMBL" id="MED6167688.1"/>
    </source>
</evidence>
<keyword evidence="9" id="KW-1185">Reference proteome</keyword>
<keyword evidence="3" id="KW-0804">Transcription</keyword>